<dbReference type="AlphaFoldDB" id="A0AAP0NHI9"/>
<proteinExistence type="predicted"/>
<dbReference type="Proteomes" id="UP001415857">
    <property type="component" value="Unassembled WGS sequence"/>
</dbReference>
<organism evidence="1 2">
    <name type="scientific">Liquidambar formosana</name>
    <name type="common">Formosan gum</name>
    <dbReference type="NCBI Taxonomy" id="63359"/>
    <lineage>
        <taxon>Eukaryota</taxon>
        <taxon>Viridiplantae</taxon>
        <taxon>Streptophyta</taxon>
        <taxon>Embryophyta</taxon>
        <taxon>Tracheophyta</taxon>
        <taxon>Spermatophyta</taxon>
        <taxon>Magnoliopsida</taxon>
        <taxon>eudicotyledons</taxon>
        <taxon>Gunneridae</taxon>
        <taxon>Pentapetalae</taxon>
        <taxon>Saxifragales</taxon>
        <taxon>Altingiaceae</taxon>
        <taxon>Liquidambar</taxon>
    </lineage>
</organism>
<dbReference type="PANTHER" id="PTHR47718">
    <property type="entry name" value="OS01G0519700 PROTEIN"/>
    <property type="match status" value="1"/>
</dbReference>
<name>A0AAP0NHI9_LIQFO</name>
<protein>
    <recommendedName>
        <fullName evidence="3">Protein FAR1-RELATED SEQUENCE</fullName>
    </recommendedName>
</protein>
<accession>A0AAP0NHI9</accession>
<dbReference type="PANTHER" id="PTHR47718:SF2">
    <property type="entry name" value="PROTEIN FAR1-RELATED SEQUENCE 5-LIKE"/>
    <property type="match status" value="1"/>
</dbReference>
<keyword evidence="2" id="KW-1185">Reference proteome</keyword>
<evidence type="ECO:0000313" key="1">
    <source>
        <dbReference type="EMBL" id="KAK9273078.1"/>
    </source>
</evidence>
<comment type="caution">
    <text evidence="1">The sequence shown here is derived from an EMBL/GenBank/DDBJ whole genome shotgun (WGS) entry which is preliminary data.</text>
</comment>
<evidence type="ECO:0008006" key="3">
    <source>
        <dbReference type="Google" id="ProtNLM"/>
    </source>
</evidence>
<evidence type="ECO:0000313" key="2">
    <source>
        <dbReference type="Proteomes" id="UP001415857"/>
    </source>
</evidence>
<reference evidence="1 2" key="1">
    <citation type="journal article" date="2024" name="Plant J.">
        <title>Genome sequences and population genomics reveal climatic adaptation and genomic divergence between two closely related sweetgum species.</title>
        <authorList>
            <person name="Xu W.Q."/>
            <person name="Ren C.Q."/>
            <person name="Zhang X.Y."/>
            <person name="Comes H.P."/>
            <person name="Liu X.H."/>
            <person name="Li Y.G."/>
            <person name="Kettle C.J."/>
            <person name="Jalonen R."/>
            <person name="Gaisberger H."/>
            <person name="Ma Y.Z."/>
            <person name="Qiu Y.X."/>
        </authorList>
    </citation>
    <scope>NUCLEOTIDE SEQUENCE [LARGE SCALE GENOMIC DNA]</scope>
    <source>
        <strain evidence="1">Hangzhou</strain>
    </source>
</reference>
<sequence>MAKVISNVMPMTFHRLCKWYIMQNATKHVSRIATTIKTNSNMSTKSIKDKLAYFMDHIDEEADFITDWDQMLDDFDVHDKHWLDTFYNVKKKWAHAYVRLHWCAGHQKGNESIITASTITSIPNLLGNVSSSDPKAIELTMTKNMVTTGAQS</sequence>
<gene>
    <name evidence="1" type="ORF">L1049_017885</name>
</gene>
<dbReference type="EMBL" id="JBBPBK010000012">
    <property type="protein sequence ID" value="KAK9273078.1"/>
    <property type="molecule type" value="Genomic_DNA"/>
</dbReference>